<accession>A0ABD5B691</accession>
<dbReference type="InterPro" id="IPR011990">
    <property type="entry name" value="TPR-like_helical_dom_sf"/>
</dbReference>
<keyword evidence="1" id="KW-1133">Transmembrane helix</keyword>
<name>A0ABD5B691_ELIMR</name>
<reference evidence="2 3" key="1">
    <citation type="submission" date="2023-06" db="EMBL/GenBank/DDBJ databases">
        <title>Nosocomial Elizabethkingia miricola genome.</title>
        <authorList>
            <person name="Morgado S."/>
            <person name="Fonseca E."/>
            <person name="Freitas F."/>
            <person name="Vicente A.C."/>
        </authorList>
    </citation>
    <scope>NUCLEOTIDE SEQUENCE [LARGE SCALE GENOMIC DNA]</scope>
    <source>
        <strain evidence="2 3">EM15</strain>
    </source>
</reference>
<comment type="caution">
    <text evidence="2">The sequence shown here is derived from an EMBL/GenBank/DDBJ whole genome shotgun (WGS) entry which is preliminary data.</text>
</comment>
<dbReference type="AlphaFoldDB" id="A0ABD5B691"/>
<dbReference type="RefSeq" id="WP_078795434.1">
    <property type="nucleotide sequence ID" value="NZ_JAUCQJ010000002.1"/>
</dbReference>
<evidence type="ECO:0000313" key="2">
    <source>
        <dbReference type="EMBL" id="MDQ8748588.1"/>
    </source>
</evidence>
<keyword evidence="1" id="KW-0812">Transmembrane</keyword>
<keyword evidence="1" id="KW-0472">Membrane</keyword>
<evidence type="ECO:0000256" key="1">
    <source>
        <dbReference type="SAM" id="Phobius"/>
    </source>
</evidence>
<evidence type="ECO:0008006" key="4">
    <source>
        <dbReference type="Google" id="ProtNLM"/>
    </source>
</evidence>
<gene>
    <name evidence="2" type="ORF">QT385_08060</name>
</gene>
<dbReference type="EMBL" id="JAUCQJ010000002">
    <property type="protein sequence ID" value="MDQ8748588.1"/>
    <property type="molecule type" value="Genomic_DNA"/>
</dbReference>
<feature type="transmembrane region" description="Helical" evidence="1">
    <location>
        <begin position="357"/>
        <end position="376"/>
    </location>
</feature>
<proteinExistence type="predicted"/>
<dbReference type="SUPFAM" id="SSF48452">
    <property type="entry name" value="TPR-like"/>
    <property type="match status" value="1"/>
</dbReference>
<sequence>MKRLCFLILLISECLFKAQSVDEKYIDSLMEVSKQDFAETNFLKSLKLANKVLDLSKQNNYSKGITISNIHIANLLSIIGEYNNAIYFIKEAEKEPFFQEDKNQQSEIHRIRGRIYFELKLYKESISQYRENLNLSYQIKDSLKRDLSLFLSHHRLVNVFGFVGQRDSAWSHLKSLNSILIKFKKEEAPYSYGIYYYDISQQYIYENDYKNAKIYLDKAMELYNEYIKSPRLSTPINKYGDMELAKLSYPSLYLFLNRYGYIEEKNKNINKAGSYYEQALNSIMKDGNIAAMKRQYKLLADHYTYSQYDNELAGKYRYKYQKISDSLEVVNKKIEELVLDDILEFKNEEKKSNQRKYLYGTLILLLLLSTIIIFFYQRHKKNSRLLEEKDFILSEKEVLHEQLEKKVEENKFNDLVVLAKGNNPEFLILFKELYPQFIYRLKELDPKVRSSELSFCAMAYLNFSSKDIAEYTFVTVRAVQIRKNRLRKKYNIPSDEDFNSWMRRLDDDKGD</sequence>
<organism evidence="2 3">
    <name type="scientific">Elizabethkingia miricola</name>
    <name type="common">Chryseobacterium miricola</name>
    <dbReference type="NCBI Taxonomy" id="172045"/>
    <lineage>
        <taxon>Bacteria</taxon>
        <taxon>Pseudomonadati</taxon>
        <taxon>Bacteroidota</taxon>
        <taxon>Flavobacteriia</taxon>
        <taxon>Flavobacteriales</taxon>
        <taxon>Weeksellaceae</taxon>
        <taxon>Elizabethkingia</taxon>
    </lineage>
</organism>
<evidence type="ECO:0000313" key="3">
    <source>
        <dbReference type="Proteomes" id="UP001239265"/>
    </source>
</evidence>
<protein>
    <recommendedName>
        <fullName evidence="4">Tetratricopeptide repeat protein</fullName>
    </recommendedName>
</protein>
<dbReference type="Proteomes" id="UP001239265">
    <property type="component" value="Unassembled WGS sequence"/>
</dbReference>
<dbReference type="Gene3D" id="1.25.40.10">
    <property type="entry name" value="Tetratricopeptide repeat domain"/>
    <property type="match status" value="1"/>
</dbReference>